<name>A0A8H4PXA2_9HYPO</name>
<proteinExistence type="predicted"/>
<protein>
    <submittedName>
        <fullName evidence="1">Uncharacterized protein</fullName>
    </submittedName>
</protein>
<dbReference type="AlphaFoldDB" id="A0A8H4PXA2"/>
<sequence length="70" mass="7640">MLQGRSVSIAEDDAEEKLYNPSCAVRGRAYLPWLNCVQTHLKPMDGQTGMKGPGTLTTTSGQLYPYTGYA</sequence>
<dbReference type="EMBL" id="JAAVMX010000002">
    <property type="protein sequence ID" value="KAF4512071.1"/>
    <property type="molecule type" value="Genomic_DNA"/>
</dbReference>
<dbReference type="Proteomes" id="UP000557566">
    <property type="component" value="Unassembled WGS sequence"/>
</dbReference>
<keyword evidence="2" id="KW-1185">Reference proteome</keyword>
<evidence type="ECO:0000313" key="1">
    <source>
        <dbReference type="EMBL" id="KAF4512071.1"/>
    </source>
</evidence>
<accession>A0A8H4PXA2</accession>
<comment type="caution">
    <text evidence="1">The sequence shown here is derived from an EMBL/GenBank/DDBJ whole genome shotgun (WGS) entry which is preliminary data.</text>
</comment>
<reference evidence="1 2" key="1">
    <citation type="journal article" date="2020" name="Genome Biol. Evol.">
        <title>A new high-quality draft genome assembly of the Chinese cordyceps Ophiocordyceps sinensis.</title>
        <authorList>
            <person name="Shu R."/>
            <person name="Zhang J."/>
            <person name="Meng Q."/>
            <person name="Zhang H."/>
            <person name="Zhou G."/>
            <person name="Li M."/>
            <person name="Wu P."/>
            <person name="Zhao Y."/>
            <person name="Chen C."/>
            <person name="Qin Q."/>
        </authorList>
    </citation>
    <scope>NUCLEOTIDE SEQUENCE [LARGE SCALE GENOMIC DNA]</scope>
    <source>
        <strain evidence="1 2">IOZ07</strain>
    </source>
</reference>
<organism evidence="1 2">
    <name type="scientific">Ophiocordyceps sinensis</name>
    <dbReference type="NCBI Taxonomy" id="72228"/>
    <lineage>
        <taxon>Eukaryota</taxon>
        <taxon>Fungi</taxon>
        <taxon>Dikarya</taxon>
        <taxon>Ascomycota</taxon>
        <taxon>Pezizomycotina</taxon>
        <taxon>Sordariomycetes</taxon>
        <taxon>Hypocreomycetidae</taxon>
        <taxon>Hypocreales</taxon>
        <taxon>Ophiocordycipitaceae</taxon>
        <taxon>Ophiocordyceps</taxon>
    </lineage>
</organism>
<evidence type="ECO:0000313" key="2">
    <source>
        <dbReference type="Proteomes" id="UP000557566"/>
    </source>
</evidence>
<gene>
    <name evidence="1" type="ORF">G6O67_001253</name>
</gene>